<dbReference type="PROSITE" id="PS51257">
    <property type="entry name" value="PROKAR_LIPOPROTEIN"/>
    <property type="match status" value="1"/>
</dbReference>
<dbReference type="RefSeq" id="WP_091835101.1">
    <property type="nucleotide sequence ID" value="NZ_FNZK01000024.1"/>
</dbReference>
<evidence type="ECO:0000256" key="3">
    <source>
        <dbReference type="ARBA" id="ARBA00022448"/>
    </source>
</evidence>
<proteinExistence type="inferred from homology"/>
<dbReference type="EMBL" id="FNZK01000024">
    <property type="protein sequence ID" value="SEJ91773.1"/>
    <property type="molecule type" value="Genomic_DNA"/>
</dbReference>
<dbReference type="Gene3D" id="3.40.190.10">
    <property type="entry name" value="Periplasmic binding protein-like II"/>
    <property type="match status" value="2"/>
</dbReference>
<feature type="signal peptide" evidence="5">
    <location>
        <begin position="1"/>
        <end position="23"/>
    </location>
</feature>
<protein>
    <submittedName>
        <fullName evidence="6">sn-glycerol 3-phosphate transport system substrate-binding protein</fullName>
    </submittedName>
</protein>
<sequence length="451" mass="49749">MTKSFLKKLITFATLIITVFAISGCGTKTEPVSENKPVKIVFWYAVGGKVGEATKTLVDEFNSSHPDIQVEAVFQGDYDSAINKLKQSIPSKGTPNVMQVYDIGTRFMIDSKAVIPVQKWIDQEKFDMSTYEPNILAYYTVDNKLYSMPFNTSTPILYYNKTMFKEAGLDPENSPKTFEDVTAAAQKLTNRDANGTVTRPGLSVAIYGWFFEQFLAEQNAPYTNNGNGRDSLTTAVSFNSPQGEKTLAWWSGMVKDGTASNMGRKTADTLKAFIAGQTAMTIDSTGNLGDIMDGVNGKFDVGTGFMPHPADAKDGGVIIGGASLWMLAGHSDPEEKASWEFIKFMTAAKQQAFWHIKTGYFPVTKAAYDDPDLKKYEEKYPQFKVAIEQLHNTPINRNTQGGLLGVFTQSRQEIESAIEQVLNGQSTPRDALQKASDTVNGAIERYNQTTK</sequence>
<keyword evidence="4 5" id="KW-0732">Signal</keyword>
<evidence type="ECO:0000256" key="2">
    <source>
        <dbReference type="ARBA" id="ARBA00008520"/>
    </source>
</evidence>
<comment type="similarity">
    <text evidence="2">Belongs to the bacterial solute-binding protein 1 family.</text>
</comment>
<name>A0A1H7CPU1_9FIRM</name>
<feature type="chain" id="PRO_5038529776" evidence="5">
    <location>
        <begin position="24"/>
        <end position="451"/>
    </location>
</feature>
<evidence type="ECO:0000313" key="6">
    <source>
        <dbReference type="EMBL" id="SEJ91773.1"/>
    </source>
</evidence>
<keyword evidence="3" id="KW-0813">Transport</keyword>
<dbReference type="SUPFAM" id="SSF53850">
    <property type="entry name" value="Periplasmic binding protein-like II"/>
    <property type="match status" value="1"/>
</dbReference>
<evidence type="ECO:0000313" key="7">
    <source>
        <dbReference type="Proteomes" id="UP000199662"/>
    </source>
</evidence>
<organism evidence="6 7">
    <name type="scientific">Propionispira arboris</name>
    <dbReference type="NCBI Taxonomy" id="84035"/>
    <lineage>
        <taxon>Bacteria</taxon>
        <taxon>Bacillati</taxon>
        <taxon>Bacillota</taxon>
        <taxon>Negativicutes</taxon>
        <taxon>Selenomonadales</taxon>
        <taxon>Selenomonadaceae</taxon>
        <taxon>Propionispira</taxon>
    </lineage>
</organism>
<dbReference type="InterPro" id="IPR006059">
    <property type="entry name" value="SBP"/>
</dbReference>
<evidence type="ECO:0000256" key="5">
    <source>
        <dbReference type="SAM" id="SignalP"/>
    </source>
</evidence>
<dbReference type="PANTHER" id="PTHR43649">
    <property type="entry name" value="ARABINOSE-BINDING PROTEIN-RELATED"/>
    <property type="match status" value="1"/>
</dbReference>
<accession>A0A1H7CPU1</accession>
<evidence type="ECO:0000256" key="4">
    <source>
        <dbReference type="ARBA" id="ARBA00022729"/>
    </source>
</evidence>
<dbReference type="PANTHER" id="PTHR43649:SF31">
    <property type="entry name" value="SN-GLYCEROL-3-PHOSPHATE-BINDING PERIPLASMIC PROTEIN UGPB"/>
    <property type="match status" value="1"/>
</dbReference>
<reference evidence="7" key="1">
    <citation type="submission" date="2016-10" db="EMBL/GenBank/DDBJ databases">
        <authorList>
            <person name="Varghese N."/>
            <person name="Submissions S."/>
        </authorList>
    </citation>
    <scope>NUCLEOTIDE SEQUENCE [LARGE SCALE GENOMIC DNA]</scope>
    <source>
        <strain evidence="7">DSM 2179</strain>
    </source>
</reference>
<dbReference type="Pfam" id="PF13416">
    <property type="entry name" value="SBP_bac_8"/>
    <property type="match status" value="1"/>
</dbReference>
<dbReference type="InterPro" id="IPR050490">
    <property type="entry name" value="Bact_solute-bd_prot1"/>
</dbReference>
<dbReference type="STRING" id="84035.SAMN05660742_12411"/>
<gene>
    <name evidence="6" type="ORF">SAMN05660742_12411</name>
</gene>
<evidence type="ECO:0000256" key="1">
    <source>
        <dbReference type="ARBA" id="ARBA00004196"/>
    </source>
</evidence>
<dbReference type="GO" id="GO:0030313">
    <property type="term" value="C:cell envelope"/>
    <property type="evidence" value="ECO:0007669"/>
    <property type="project" value="UniProtKB-SubCell"/>
</dbReference>
<keyword evidence="7" id="KW-1185">Reference proteome</keyword>
<dbReference type="Proteomes" id="UP000199662">
    <property type="component" value="Unassembled WGS sequence"/>
</dbReference>
<dbReference type="CDD" id="cd14748">
    <property type="entry name" value="PBP2_UgpB"/>
    <property type="match status" value="1"/>
</dbReference>
<comment type="subcellular location">
    <subcellularLocation>
        <location evidence="1">Cell envelope</location>
    </subcellularLocation>
</comment>
<dbReference type="AlphaFoldDB" id="A0A1H7CPU1"/>